<dbReference type="Proteomes" id="UP000199693">
    <property type="component" value="Unassembled WGS sequence"/>
</dbReference>
<feature type="binding site" evidence="6">
    <location>
        <position position="190"/>
    </location>
    <ligand>
        <name>NAD(+)</name>
        <dbReference type="ChEBI" id="CHEBI:57540"/>
    </ligand>
</feature>
<evidence type="ECO:0000313" key="11">
    <source>
        <dbReference type="Proteomes" id="UP000198309"/>
    </source>
</evidence>
<evidence type="ECO:0000256" key="3">
    <source>
        <dbReference type="ARBA" id="ARBA00022857"/>
    </source>
</evidence>
<proteinExistence type="inferred from homology"/>
<dbReference type="EMBL" id="FNEC01000024">
    <property type="protein sequence ID" value="SDJ87511.1"/>
    <property type="molecule type" value="Genomic_DNA"/>
</dbReference>
<evidence type="ECO:0000256" key="1">
    <source>
        <dbReference type="ARBA" id="ARBA00008331"/>
    </source>
</evidence>
<dbReference type="Gene3D" id="3.30.360.10">
    <property type="entry name" value="Dihydrodipicolinate Reductase, domain 2"/>
    <property type="match status" value="1"/>
</dbReference>
<keyword evidence="11" id="KW-1185">Reference proteome</keyword>
<reference evidence="9 12" key="1">
    <citation type="submission" date="2016-10" db="EMBL/GenBank/DDBJ databases">
        <authorList>
            <person name="de Groot N.N."/>
        </authorList>
    </citation>
    <scope>NUCLEOTIDE SEQUENCE [LARGE SCALE GENOMIC DNA]</scope>
    <source>
        <strain evidence="9 12">CCM 7361</strain>
    </source>
</reference>
<feature type="active site" evidence="6">
    <location>
        <position position="220"/>
    </location>
</feature>
<evidence type="ECO:0000256" key="4">
    <source>
        <dbReference type="ARBA" id="ARBA00023002"/>
    </source>
</evidence>
<evidence type="ECO:0000256" key="6">
    <source>
        <dbReference type="HAMAP-Rule" id="MF_01265"/>
    </source>
</evidence>
<dbReference type="NCBIfam" id="NF009828">
    <property type="entry name" value="PRK13303.1-3"/>
    <property type="match status" value="1"/>
</dbReference>
<dbReference type="HAMAP" id="MF_01265">
    <property type="entry name" value="NadX"/>
    <property type="match status" value="1"/>
</dbReference>
<feature type="domain" description="Aspartate dehydrogenase" evidence="7">
    <location>
        <begin position="167"/>
        <end position="255"/>
    </location>
</feature>
<evidence type="ECO:0000313" key="12">
    <source>
        <dbReference type="Proteomes" id="UP000199693"/>
    </source>
</evidence>
<dbReference type="PIRSF" id="PIRSF005227">
    <property type="entry name" value="Asp_dh_NAD_syn"/>
    <property type="match status" value="1"/>
</dbReference>
<dbReference type="EMBL" id="FZPC01000024">
    <property type="protein sequence ID" value="SNT38507.1"/>
    <property type="molecule type" value="Genomic_DNA"/>
</dbReference>
<evidence type="ECO:0000313" key="9">
    <source>
        <dbReference type="EMBL" id="SDJ87511.1"/>
    </source>
</evidence>
<dbReference type="UniPathway" id="UPA00253">
    <property type="reaction ID" value="UER00456"/>
</dbReference>
<organism evidence="9 12">
    <name type="scientific">Pseudomonas delhiensis</name>
    <dbReference type="NCBI Taxonomy" id="366289"/>
    <lineage>
        <taxon>Bacteria</taxon>
        <taxon>Pseudomonadati</taxon>
        <taxon>Pseudomonadota</taxon>
        <taxon>Gammaproteobacteria</taxon>
        <taxon>Pseudomonadales</taxon>
        <taxon>Pseudomonadaceae</taxon>
        <taxon>Pseudomonas</taxon>
    </lineage>
</organism>
<dbReference type="EC" id="1.4.1.21" evidence="6"/>
<dbReference type="PANTHER" id="PTHR31873">
    <property type="entry name" value="L-ASPARTATE DEHYDROGENASE-RELATED"/>
    <property type="match status" value="1"/>
</dbReference>
<evidence type="ECO:0000256" key="2">
    <source>
        <dbReference type="ARBA" id="ARBA00022642"/>
    </source>
</evidence>
<comment type="similarity">
    <text evidence="1 6">Belongs to the L-aspartate dehydrogenase family.</text>
</comment>
<dbReference type="Pfam" id="PF03447">
    <property type="entry name" value="NAD_binding_3"/>
    <property type="match status" value="1"/>
</dbReference>
<dbReference type="GO" id="GO:0051287">
    <property type="term" value="F:NAD binding"/>
    <property type="evidence" value="ECO:0007669"/>
    <property type="project" value="UniProtKB-UniRule"/>
</dbReference>
<evidence type="ECO:0000259" key="7">
    <source>
        <dbReference type="Pfam" id="PF01958"/>
    </source>
</evidence>
<keyword evidence="3 6" id="KW-0521">NADP</keyword>
<feature type="binding site" evidence="6">
    <location>
        <position position="124"/>
    </location>
    <ligand>
        <name>NAD(+)</name>
        <dbReference type="ChEBI" id="CHEBI:57540"/>
    </ligand>
</feature>
<dbReference type="GO" id="GO:0016639">
    <property type="term" value="F:oxidoreductase activity, acting on the CH-NH2 group of donors, NAD or NADP as acceptor"/>
    <property type="evidence" value="ECO:0007669"/>
    <property type="project" value="UniProtKB-UniRule"/>
</dbReference>
<dbReference type="GO" id="GO:0050661">
    <property type="term" value="F:NADP binding"/>
    <property type="evidence" value="ECO:0007669"/>
    <property type="project" value="UniProtKB-UniRule"/>
</dbReference>
<reference evidence="10 11" key="2">
    <citation type="submission" date="2017-06" db="EMBL/GenBank/DDBJ databases">
        <authorList>
            <person name="Varghese N."/>
            <person name="Submissions S."/>
        </authorList>
    </citation>
    <scope>NUCLEOTIDE SEQUENCE [LARGE SCALE GENOMIC DNA]</scope>
    <source>
        <strain evidence="10 11">RLD-1</strain>
    </source>
</reference>
<evidence type="ECO:0000259" key="8">
    <source>
        <dbReference type="Pfam" id="PF03447"/>
    </source>
</evidence>
<comment type="miscellaneous">
    <text evidence="6">The iminoaspartate product is unstable in aqueous solution and can decompose to oxaloacetate and ammonia.</text>
</comment>
<dbReference type="RefSeq" id="WP_089393421.1">
    <property type="nucleotide sequence ID" value="NZ_FNEC01000024.1"/>
</dbReference>
<protein>
    <recommendedName>
        <fullName evidence="6">L-aspartate dehydrogenase</fullName>
        <ecNumber evidence="6">1.4.1.21</ecNumber>
    </recommendedName>
</protein>
<dbReference type="PANTHER" id="PTHR31873:SF6">
    <property type="entry name" value="ASPARTATE DEHYDROGENASE DOMAIN-CONTAINING PROTEIN"/>
    <property type="match status" value="1"/>
</dbReference>
<dbReference type="AlphaFoldDB" id="A0A239M6H3"/>
<dbReference type="GO" id="GO:0033735">
    <property type="term" value="F:aspartate dehydrogenase [NAD(P)+] activity"/>
    <property type="evidence" value="ECO:0007669"/>
    <property type="project" value="UniProtKB-EC"/>
</dbReference>
<comment type="catalytic activity">
    <reaction evidence="6">
        <text>L-aspartate + NAD(+) + H2O = oxaloacetate + NH4(+) + NADH + H(+)</text>
        <dbReference type="Rhea" id="RHEA:11788"/>
        <dbReference type="ChEBI" id="CHEBI:15377"/>
        <dbReference type="ChEBI" id="CHEBI:15378"/>
        <dbReference type="ChEBI" id="CHEBI:16452"/>
        <dbReference type="ChEBI" id="CHEBI:28938"/>
        <dbReference type="ChEBI" id="CHEBI:29991"/>
        <dbReference type="ChEBI" id="CHEBI:57540"/>
        <dbReference type="ChEBI" id="CHEBI:57945"/>
        <dbReference type="EC" id="1.4.1.21"/>
    </reaction>
</comment>
<comment type="function">
    <text evidence="6">Specifically catalyzes the NAD or NADP-dependent dehydrogenation of L-aspartate to iminoaspartate.</text>
</comment>
<comment type="catalytic activity">
    <reaction evidence="6">
        <text>L-aspartate + NADP(+) + H2O = oxaloacetate + NH4(+) + NADPH + H(+)</text>
        <dbReference type="Rhea" id="RHEA:11784"/>
        <dbReference type="ChEBI" id="CHEBI:15377"/>
        <dbReference type="ChEBI" id="CHEBI:15378"/>
        <dbReference type="ChEBI" id="CHEBI:16452"/>
        <dbReference type="ChEBI" id="CHEBI:28938"/>
        <dbReference type="ChEBI" id="CHEBI:29991"/>
        <dbReference type="ChEBI" id="CHEBI:57783"/>
        <dbReference type="ChEBI" id="CHEBI:58349"/>
        <dbReference type="EC" id="1.4.1.21"/>
    </reaction>
</comment>
<dbReference type="InterPro" id="IPR011182">
    <property type="entry name" value="L-Asp_DH"/>
</dbReference>
<dbReference type="SUPFAM" id="SSF51735">
    <property type="entry name" value="NAD(P)-binding Rossmann-fold domains"/>
    <property type="match status" value="1"/>
</dbReference>
<name>A0A239M6H3_9PSED</name>
<dbReference type="InterPro" id="IPR005106">
    <property type="entry name" value="Asp/hSer_DH_NAD-bd"/>
</dbReference>
<dbReference type="NCBIfam" id="NF009827">
    <property type="entry name" value="PRK13303.1-2"/>
    <property type="match status" value="1"/>
</dbReference>
<dbReference type="InterPro" id="IPR036291">
    <property type="entry name" value="NAD(P)-bd_dom_sf"/>
</dbReference>
<accession>A0A239M6H3</accession>
<comment type="pathway">
    <text evidence="6">Cofactor biosynthesis; NAD(+) biosynthesis; iminoaspartate from L-aspartate (dehydrogenase route): step 1/1.</text>
</comment>
<dbReference type="Gene3D" id="3.40.50.720">
    <property type="entry name" value="NAD(P)-binding Rossmann-like Domain"/>
    <property type="match status" value="1"/>
</dbReference>
<dbReference type="InterPro" id="IPR002811">
    <property type="entry name" value="Asp_DH"/>
</dbReference>
<dbReference type="SUPFAM" id="SSF55347">
    <property type="entry name" value="Glyceraldehyde-3-phosphate dehydrogenase-like, C-terminal domain"/>
    <property type="match status" value="1"/>
</dbReference>
<sequence length="267" mass="28012">MLHIAMIGCGAIGLSVLELLKDDRDLALDQVVVPAGHLDQARQRLAGIAAQARVGEALDYARRPDLLVECAGHAALAEHVIPALERGIPCLLVSIGALSEDGLAARLEDAARRGGTRVELLSGAIGGIDALAAARVAGLDSVVYSGRKPSRAWKGTPADERFDLDGLTEPTVIFEGSAREASSRYPKNANVAATLSLAGLGLDATRVRLIADPTSEENVHHYQARGAFGEFEMTLRGKPLAANPKTSMLTVLSIVRALGNHAHAVSI</sequence>
<dbReference type="InterPro" id="IPR020626">
    <property type="entry name" value="Asp_DH_prok"/>
</dbReference>
<evidence type="ECO:0000256" key="5">
    <source>
        <dbReference type="ARBA" id="ARBA00023027"/>
    </source>
</evidence>
<dbReference type="GO" id="GO:0009435">
    <property type="term" value="P:NAD+ biosynthetic process"/>
    <property type="evidence" value="ECO:0007669"/>
    <property type="project" value="UniProtKB-UniRule"/>
</dbReference>
<dbReference type="Pfam" id="PF01958">
    <property type="entry name" value="Asp_DH_C"/>
    <property type="match status" value="1"/>
</dbReference>
<feature type="domain" description="Aspartate/homoserine dehydrogenase NAD-binding" evidence="8">
    <location>
        <begin position="8"/>
        <end position="119"/>
    </location>
</feature>
<gene>
    <name evidence="6" type="primary">nadX</name>
    <name evidence="9" type="ORF">SAMN05216189_102472</name>
    <name evidence="10" type="ORF">SAMN06295949_12472</name>
</gene>
<keyword evidence="4 6" id="KW-0560">Oxidoreductase</keyword>
<dbReference type="Proteomes" id="UP000198309">
    <property type="component" value="Unassembled WGS sequence"/>
</dbReference>
<keyword evidence="5 6" id="KW-0520">NAD</keyword>
<evidence type="ECO:0000313" key="10">
    <source>
        <dbReference type="EMBL" id="SNT38507.1"/>
    </source>
</evidence>
<keyword evidence="2 6" id="KW-0662">Pyridine nucleotide biosynthesis</keyword>